<comment type="cofactor">
    <cofactor evidence="1">
        <name>Zn(2+)</name>
        <dbReference type="ChEBI" id="CHEBI:29105"/>
    </cofactor>
</comment>
<dbReference type="CDD" id="cd07729">
    <property type="entry name" value="AHL_lactonase_MBL-fold"/>
    <property type="match status" value="1"/>
</dbReference>
<dbReference type="SUPFAM" id="SSF56281">
    <property type="entry name" value="Metallo-hydrolase/oxidoreductase"/>
    <property type="match status" value="1"/>
</dbReference>
<feature type="domain" description="Metallo-beta-lactamase" evidence="6">
    <location>
        <begin position="36"/>
        <end position="234"/>
    </location>
</feature>
<dbReference type="PANTHER" id="PTHR42978">
    <property type="entry name" value="QUORUM-QUENCHING LACTONASE YTNP-RELATED-RELATED"/>
    <property type="match status" value="1"/>
</dbReference>
<dbReference type="PANTHER" id="PTHR42978:SF2">
    <property type="entry name" value="102 KBASES UNSTABLE REGION: FROM 1 TO 119443"/>
    <property type="match status" value="1"/>
</dbReference>
<gene>
    <name evidence="7" type="ORF">SAMN02745823_02603</name>
</gene>
<dbReference type="GO" id="GO:0016787">
    <property type="term" value="F:hydrolase activity"/>
    <property type="evidence" value="ECO:0007669"/>
    <property type="project" value="UniProtKB-KW"/>
</dbReference>
<dbReference type="Pfam" id="PF00753">
    <property type="entry name" value="Lactamase_B"/>
    <property type="match status" value="1"/>
</dbReference>
<evidence type="ECO:0000259" key="6">
    <source>
        <dbReference type="SMART" id="SM00849"/>
    </source>
</evidence>
<sequence>MQSGMKLYCIQVGAFRLPRGFVAARCRDANVPAVMPIYTYLIEHPRGRVLVDTGQSYEMRDENTVMEEKDTILHKLTALGLGPDDIDYVVMSHMHLDHSGYMNYFPNSTYIARREELKAAWWPEACEGGYVFPTYEKTRKFKFIQPGDDEEYDIFMDGAIVLIDTRGHSRGHQSVVLDLPNTGKTVLAADAAPLKEVLERRLLPGTCTDNWQAMRAVEKLLHYEACGYKLIYAHDPDNLPSISFPAYYD</sequence>
<evidence type="ECO:0000313" key="8">
    <source>
        <dbReference type="Proteomes" id="UP000183995"/>
    </source>
</evidence>
<dbReference type="InterPro" id="IPR051013">
    <property type="entry name" value="MBL_superfamily_lactonases"/>
</dbReference>
<reference evidence="7 8" key="1">
    <citation type="submission" date="2016-11" db="EMBL/GenBank/DDBJ databases">
        <authorList>
            <person name="Jaros S."/>
            <person name="Januszkiewicz K."/>
            <person name="Wedrychowicz H."/>
        </authorList>
    </citation>
    <scope>NUCLEOTIDE SEQUENCE [LARGE SCALE GENOMIC DNA]</scope>
    <source>
        <strain evidence="7 8">DSM 10068</strain>
    </source>
</reference>
<dbReference type="Gene3D" id="3.60.15.10">
    <property type="entry name" value="Ribonuclease Z/Hydroxyacylglutathione hydrolase-like"/>
    <property type="match status" value="1"/>
</dbReference>
<comment type="similarity">
    <text evidence="2">Belongs to the metallo-beta-lactamase superfamily.</text>
</comment>
<protein>
    <submittedName>
        <fullName evidence="7">Glyoxylase, beta-lactamase superfamily II</fullName>
    </submittedName>
</protein>
<dbReference type="AlphaFoldDB" id="A0A1M5YL62"/>
<keyword evidence="4" id="KW-0378">Hydrolase</keyword>
<dbReference type="InterPro" id="IPR036866">
    <property type="entry name" value="RibonucZ/Hydroxyglut_hydro"/>
</dbReference>
<dbReference type="GO" id="GO:0046872">
    <property type="term" value="F:metal ion binding"/>
    <property type="evidence" value="ECO:0007669"/>
    <property type="project" value="UniProtKB-KW"/>
</dbReference>
<evidence type="ECO:0000256" key="5">
    <source>
        <dbReference type="ARBA" id="ARBA00022833"/>
    </source>
</evidence>
<name>A0A1M5YL62_9FIRM</name>
<keyword evidence="8" id="KW-1185">Reference proteome</keyword>
<organism evidence="7 8">
    <name type="scientific">Sporobacter termitidis DSM 10068</name>
    <dbReference type="NCBI Taxonomy" id="1123282"/>
    <lineage>
        <taxon>Bacteria</taxon>
        <taxon>Bacillati</taxon>
        <taxon>Bacillota</taxon>
        <taxon>Clostridia</taxon>
        <taxon>Eubacteriales</taxon>
        <taxon>Oscillospiraceae</taxon>
        <taxon>Sporobacter</taxon>
    </lineage>
</organism>
<dbReference type="STRING" id="1123282.SAMN02745823_02603"/>
<evidence type="ECO:0000256" key="4">
    <source>
        <dbReference type="ARBA" id="ARBA00022801"/>
    </source>
</evidence>
<dbReference type="RefSeq" id="WP_073079703.1">
    <property type="nucleotide sequence ID" value="NZ_FQXV01000009.1"/>
</dbReference>
<dbReference type="InterPro" id="IPR001279">
    <property type="entry name" value="Metallo-B-lactamas"/>
</dbReference>
<dbReference type="Proteomes" id="UP000183995">
    <property type="component" value="Unassembled WGS sequence"/>
</dbReference>
<proteinExistence type="inferred from homology"/>
<evidence type="ECO:0000313" key="7">
    <source>
        <dbReference type="EMBL" id="SHI12659.1"/>
    </source>
</evidence>
<evidence type="ECO:0000256" key="1">
    <source>
        <dbReference type="ARBA" id="ARBA00001947"/>
    </source>
</evidence>
<evidence type="ECO:0000256" key="2">
    <source>
        <dbReference type="ARBA" id="ARBA00007749"/>
    </source>
</evidence>
<evidence type="ECO:0000256" key="3">
    <source>
        <dbReference type="ARBA" id="ARBA00022723"/>
    </source>
</evidence>
<keyword evidence="5" id="KW-0862">Zinc</keyword>
<accession>A0A1M5YL62</accession>
<keyword evidence="3" id="KW-0479">Metal-binding</keyword>
<dbReference type="SMART" id="SM00849">
    <property type="entry name" value="Lactamase_B"/>
    <property type="match status" value="1"/>
</dbReference>
<dbReference type="EMBL" id="FQXV01000009">
    <property type="protein sequence ID" value="SHI12659.1"/>
    <property type="molecule type" value="Genomic_DNA"/>
</dbReference>